<dbReference type="PRINTS" id="PR00300">
    <property type="entry name" value="CLPPROTEASEA"/>
</dbReference>
<dbReference type="InterPro" id="IPR050130">
    <property type="entry name" value="ClpA_ClpB"/>
</dbReference>
<reference evidence="9 10" key="1">
    <citation type="submission" date="2019-11" db="EMBL/GenBank/DDBJ databases">
        <title>Draft genome sequence of Blautia luti DSM 14534T, isolated from human stool.</title>
        <authorList>
            <person name="Ortiz R."/>
            <person name="Melis-Arcos F."/>
            <person name="Covarrubias P."/>
            <person name="Cardenas J.P."/>
            <person name="Perez-Donoso J."/>
            <person name="Almonacid D."/>
        </authorList>
    </citation>
    <scope>NUCLEOTIDE SEQUENCE [LARGE SCALE GENOMIC DNA]</scope>
    <source>
        <strain evidence="9 10">DSM 14534</strain>
    </source>
</reference>
<dbReference type="PANTHER" id="PTHR11638">
    <property type="entry name" value="ATP-DEPENDENT CLP PROTEASE"/>
    <property type="match status" value="1"/>
</dbReference>
<dbReference type="Pfam" id="PF02861">
    <property type="entry name" value="Clp_N"/>
    <property type="match status" value="1"/>
</dbReference>
<sequence>MDRKFTRQAEAALKLAKTTAKSCEHSYIGTEHLLTGLLKEPEGTAGKILAEFGVDQEKLMELIGQLVAPPQGETALKEPKDPQYSPRSRKILEQALEDAESMECTAGTEHILLALLKETDCVGTRLLFTMGVNIQKLFAAVLTAMGFDNDTIAEEFQYARNVGNKRTTSTPTLDQYSRDLTELAAEGKLDPVVGRDKEINRLIQILSRRTKNNPCLVGEPGVGKTAIAEGLAQRIVMGMVPDTVKDKRLVVLDLSGMVAGSKYRGEFEERIKNVVQEVREHQGILLFIDELHTIIGAGGAEGALDASNILKPSLSRGEIQLIGATTLEEYRKYIEKDAALERRFQPVTVEEPSAEETMEILRGLRPYYEKHHGVEITDEALDAAVKMSQRYINDRFLPDKAIDIIDEAASRIQLAGYQSAPEMEAYELELSALRDEKEEAVKSADLSRAKAVQARQLEVEEEMEKLRAKTERRNKRKKLVVDEAAVAATISDWTKIPLQRLTEGESKRLARLEKELHKRVIGQEEAVKAVAQAVKRGRVGLKDPNRPIGSFLFLGPTGVGKTELSKALAEAVFGSEQAMIRVDMSEYMEKHSVSKLIGSPPGYVGYEEGGQLSEKVRRNPYSVLLFDEIEKAHPDVFNILLQVLDDGHITDAQGRKIDFKQTIIIMTSNAGAQAIMEPKRLGFMSGNDEKKDYERMKGGVMEEVRRIFKPEFLNRIDEIIVFHVLNKEHIKKIVTLLMKTLEKRCAEQMDIHLSVTGAVKEFIAEKGSDNKYGARPLRRAIQSRIEDTLANEILEGKIKRGDQVQVKLHKNEICFEVKQDEKQ</sequence>
<dbReference type="Pfam" id="PF07724">
    <property type="entry name" value="AAA_2"/>
    <property type="match status" value="1"/>
</dbReference>
<dbReference type="Gene3D" id="1.10.1780.10">
    <property type="entry name" value="Clp, N-terminal domain"/>
    <property type="match status" value="1"/>
</dbReference>
<dbReference type="SMART" id="SM00382">
    <property type="entry name" value="AAA"/>
    <property type="match status" value="2"/>
</dbReference>
<dbReference type="GO" id="GO:0005737">
    <property type="term" value="C:cytoplasm"/>
    <property type="evidence" value="ECO:0007669"/>
    <property type="project" value="TreeGrafter"/>
</dbReference>
<keyword evidence="2 6" id="KW-0547">Nucleotide-binding</keyword>
<keyword evidence="1 5" id="KW-0677">Repeat</keyword>
<dbReference type="Pfam" id="PF00004">
    <property type="entry name" value="AAA"/>
    <property type="match status" value="1"/>
</dbReference>
<accession>A0A844GLZ7</accession>
<feature type="domain" description="Clp R" evidence="8">
    <location>
        <begin position="1"/>
        <end position="148"/>
    </location>
</feature>
<name>A0A844GLZ7_9FIRM</name>
<dbReference type="Gene3D" id="1.10.8.60">
    <property type="match status" value="2"/>
</dbReference>
<evidence type="ECO:0000256" key="6">
    <source>
        <dbReference type="RuleBase" id="RU004432"/>
    </source>
</evidence>
<dbReference type="EMBL" id="WMBC01000014">
    <property type="protein sequence ID" value="MTD62389.1"/>
    <property type="molecule type" value="Genomic_DNA"/>
</dbReference>
<dbReference type="InterPro" id="IPR028299">
    <property type="entry name" value="ClpA/B_CS2"/>
</dbReference>
<dbReference type="PROSITE" id="PS51903">
    <property type="entry name" value="CLP_R"/>
    <property type="match status" value="1"/>
</dbReference>
<evidence type="ECO:0000256" key="2">
    <source>
        <dbReference type="ARBA" id="ARBA00022741"/>
    </source>
</evidence>
<dbReference type="RefSeq" id="WP_154780846.1">
    <property type="nucleotide sequence ID" value="NZ_WMBC01000014.1"/>
</dbReference>
<evidence type="ECO:0000313" key="9">
    <source>
        <dbReference type="EMBL" id="MTD62389.1"/>
    </source>
</evidence>
<dbReference type="InterPro" id="IPR018368">
    <property type="entry name" value="ClpA/B_CS1"/>
</dbReference>
<comment type="similarity">
    <text evidence="6">Belongs to the ClpA/ClpB family.</text>
</comment>
<dbReference type="InterPro" id="IPR027417">
    <property type="entry name" value="P-loop_NTPase"/>
</dbReference>
<evidence type="ECO:0000256" key="4">
    <source>
        <dbReference type="ARBA" id="ARBA00023186"/>
    </source>
</evidence>
<dbReference type="FunFam" id="3.40.50.300:FF:000025">
    <property type="entry name" value="ATP-dependent Clp protease subunit"/>
    <property type="match status" value="1"/>
</dbReference>
<dbReference type="CDD" id="cd00009">
    <property type="entry name" value="AAA"/>
    <property type="match status" value="1"/>
</dbReference>
<keyword evidence="4 6" id="KW-0143">Chaperone</keyword>
<organism evidence="9 10">
    <name type="scientific">Blautia luti DSM 14534 = JCM 17040</name>
    <dbReference type="NCBI Taxonomy" id="649762"/>
    <lineage>
        <taxon>Bacteria</taxon>
        <taxon>Bacillati</taxon>
        <taxon>Bacillota</taxon>
        <taxon>Clostridia</taxon>
        <taxon>Lachnospirales</taxon>
        <taxon>Lachnospiraceae</taxon>
        <taxon>Blautia</taxon>
    </lineage>
</organism>
<dbReference type="SUPFAM" id="SSF81923">
    <property type="entry name" value="Double Clp-N motif"/>
    <property type="match status" value="1"/>
</dbReference>
<dbReference type="SUPFAM" id="SSF52540">
    <property type="entry name" value="P-loop containing nucleoside triphosphate hydrolases"/>
    <property type="match status" value="2"/>
</dbReference>
<dbReference type="Pfam" id="PF17871">
    <property type="entry name" value="AAA_lid_9"/>
    <property type="match status" value="1"/>
</dbReference>
<dbReference type="InterPro" id="IPR041546">
    <property type="entry name" value="ClpA/ClpB_AAA_lid"/>
</dbReference>
<protein>
    <submittedName>
        <fullName evidence="9">AAA domain-containing protein</fullName>
    </submittedName>
</protein>
<evidence type="ECO:0000256" key="5">
    <source>
        <dbReference type="PROSITE-ProRule" id="PRU01251"/>
    </source>
</evidence>
<evidence type="ECO:0000256" key="7">
    <source>
        <dbReference type="SAM" id="Coils"/>
    </source>
</evidence>
<dbReference type="GO" id="GO:0034605">
    <property type="term" value="P:cellular response to heat"/>
    <property type="evidence" value="ECO:0007669"/>
    <property type="project" value="TreeGrafter"/>
</dbReference>
<dbReference type="FunFam" id="3.40.50.300:FF:000010">
    <property type="entry name" value="Chaperone clpB 1, putative"/>
    <property type="match status" value="1"/>
</dbReference>
<dbReference type="GO" id="GO:0005524">
    <property type="term" value="F:ATP binding"/>
    <property type="evidence" value="ECO:0007669"/>
    <property type="project" value="UniProtKB-KW"/>
</dbReference>
<dbReference type="CDD" id="cd19499">
    <property type="entry name" value="RecA-like_ClpB_Hsp104-like"/>
    <property type="match status" value="1"/>
</dbReference>
<gene>
    <name evidence="9" type="ORF">GKZ57_14360</name>
</gene>
<dbReference type="Gene3D" id="4.10.860.10">
    <property type="entry name" value="UVR domain"/>
    <property type="match status" value="1"/>
</dbReference>
<dbReference type="PROSITE" id="PS00870">
    <property type="entry name" value="CLPAB_1"/>
    <property type="match status" value="1"/>
</dbReference>
<dbReference type="PANTHER" id="PTHR11638:SF175">
    <property type="entry name" value="ATP-DEPENDENT CLP PROTEASE, ATP-BINDING SUBUNIT CLPC"/>
    <property type="match status" value="1"/>
</dbReference>
<dbReference type="SMART" id="SM01086">
    <property type="entry name" value="ClpB_D2-small"/>
    <property type="match status" value="1"/>
</dbReference>
<dbReference type="InterPro" id="IPR001270">
    <property type="entry name" value="ClpA/B"/>
</dbReference>
<dbReference type="Pfam" id="PF10431">
    <property type="entry name" value="ClpB_D2-small"/>
    <property type="match status" value="1"/>
</dbReference>
<dbReference type="PROSITE" id="PS00871">
    <property type="entry name" value="CLPAB_2"/>
    <property type="match status" value="1"/>
</dbReference>
<dbReference type="InterPro" id="IPR003593">
    <property type="entry name" value="AAA+_ATPase"/>
</dbReference>
<dbReference type="Gene3D" id="3.40.50.300">
    <property type="entry name" value="P-loop containing nucleotide triphosphate hydrolases"/>
    <property type="match status" value="2"/>
</dbReference>
<evidence type="ECO:0000256" key="1">
    <source>
        <dbReference type="ARBA" id="ARBA00022737"/>
    </source>
</evidence>
<evidence type="ECO:0000259" key="8">
    <source>
        <dbReference type="PROSITE" id="PS51903"/>
    </source>
</evidence>
<dbReference type="InterPro" id="IPR004176">
    <property type="entry name" value="Clp_R_N"/>
</dbReference>
<dbReference type="AlphaFoldDB" id="A0A844GLZ7"/>
<dbReference type="GO" id="GO:0016887">
    <property type="term" value="F:ATP hydrolysis activity"/>
    <property type="evidence" value="ECO:0007669"/>
    <property type="project" value="InterPro"/>
</dbReference>
<dbReference type="Proteomes" id="UP000437824">
    <property type="component" value="Unassembled WGS sequence"/>
</dbReference>
<evidence type="ECO:0000313" key="10">
    <source>
        <dbReference type="Proteomes" id="UP000437824"/>
    </source>
</evidence>
<proteinExistence type="inferred from homology"/>
<feature type="coiled-coil region" evidence="7">
    <location>
        <begin position="423"/>
        <end position="469"/>
    </location>
</feature>
<keyword evidence="7" id="KW-0175">Coiled coil</keyword>
<comment type="caution">
    <text evidence="9">The sequence shown here is derived from an EMBL/GenBank/DDBJ whole genome shotgun (WGS) entry which is preliminary data.</text>
</comment>
<evidence type="ECO:0000256" key="3">
    <source>
        <dbReference type="ARBA" id="ARBA00022840"/>
    </source>
</evidence>
<keyword evidence="3 6" id="KW-0067">ATP-binding</keyword>
<dbReference type="InterPro" id="IPR019489">
    <property type="entry name" value="Clp_ATPase_C"/>
</dbReference>
<dbReference type="InterPro" id="IPR036628">
    <property type="entry name" value="Clp_N_dom_sf"/>
</dbReference>
<dbReference type="InterPro" id="IPR003959">
    <property type="entry name" value="ATPase_AAA_core"/>
</dbReference>